<name>A0A1C7M7W3_GRIFR</name>
<feature type="region of interest" description="Disordered" evidence="2">
    <location>
        <begin position="35"/>
        <end position="67"/>
    </location>
</feature>
<protein>
    <recommendedName>
        <fullName evidence="3">C2H2-type domain-containing protein</fullName>
    </recommendedName>
</protein>
<evidence type="ECO:0000256" key="1">
    <source>
        <dbReference type="PROSITE-ProRule" id="PRU00042"/>
    </source>
</evidence>
<feature type="compositionally biased region" description="Basic and acidic residues" evidence="2">
    <location>
        <begin position="44"/>
        <end position="61"/>
    </location>
</feature>
<keyword evidence="1" id="KW-0479">Metal-binding</keyword>
<dbReference type="AlphaFoldDB" id="A0A1C7M7W3"/>
<evidence type="ECO:0000256" key="2">
    <source>
        <dbReference type="SAM" id="MobiDB-lite"/>
    </source>
</evidence>
<keyword evidence="1" id="KW-0862">Zinc</keyword>
<dbReference type="OrthoDB" id="654211at2759"/>
<gene>
    <name evidence="4" type="ORF">A0H81_06807</name>
</gene>
<comment type="caution">
    <text evidence="4">The sequence shown here is derived from an EMBL/GenBank/DDBJ whole genome shotgun (WGS) entry which is preliminary data.</text>
</comment>
<evidence type="ECO:0000313" key="4">
    <source>
        <dbReference type="EMBL" id="OBZ72922.1"/>
    </source>
</evidence>
<dbReference type="PROSITE" id="PS50157">
    <property type="entry name" value="ZINC_FINGER_C2H2_2"/>
    <property type="match status" value="1"/>
</dbReference>
<dbReference type="GO" id="GO:0008270">
    <property type="term" value="F:zinc ion binding"/>
    <property type="evidence" value="ECO:0007669"/>
    <property type="project" value="UniProtKB-KW"/>
</dbReference>
<evidence type="ECO:0000259" key="3">
    <source>
        <dbReference type="PROSITE" id="PS50157"/>
    </source>
</evidence>
<dbReference type="PROSITE" id="PS00028">
    <property type="entry name" value="ZINC_FINGER_C2H2_1"/>
    <property type="match status" value="1"/>
</dbReference>
<dbReference type="Proteomes" id="UP000092993">
    <property type="component" value="Unassembled WGS sequence"/>
</dbReference>
<proteinExistence type="predicted"/>
<dbReference type="InterPro" id="IPR013087">
    <property type="entry name" value="Znf_C2H2_type"/>
</dbReference>
<keyword evidence="1" id="KW-0863">Zinc-finger</keyword>
<reference evidence="4 5" key="1">
    <citation type="submission" date="2016-03" db="EMBL/GenBank/DDBJ databases">
        <title>Whole genome sequencing of Grifola frondosa 9006-11.</title>
        <authorList>
            <person name="Min B."/>
            <person name="Park H."/>
            <person name="Kim J.-G."/>
            <person name="Cho H."/>
            <person name="Oh Y.-L."/>
            <person name="Kong W.-S."/>
            <person name="Choi I.-G."/>
        </authorList>
    </citation>
    <scope>NUCLEOTIDE SEQUENCE [LARGE SCALE GENOMIC DNA]</scope>
    <source>
        <strain evidence="4 5">9006-11</strain>
    </source>
</reference>
<organism evidence="4 5">
    <name type="scientific">Grifola frondosa</name>
    <name type="common">Maitake</name>
    <name type="synonym">Polyporus frondosus</name>
    <dbReference type="NCBI Taxonomy" id="5627"/>
    <lineage>
        <taxon>Eukaryota</taxon>
        <taxon>Fungi</taxon>
        <taxon>Dikarya</taxon>
        <taxon>Basidiomycota</taxon>
        <taxon>Agaricomycotina</taxon>
        <taxon>Agaricomycetes</taxon>
        <taxon>Polyporales</taxon>
        <taxon>Grifolaceae</taxon>
        <taxon>Grifola</taxon>
    </lineage>
</organism>
<dbReference type="EMBL" id="LUGG01000007">
    <property type="protein sequence ID" value="OBZ72922.1"/>
    <property type="molecule type" value="Genomic_DNA"/>
</dbReference>
<accession>A0A1C7M7W3</accession>
<evidence type="ECO:0000313" key="5">
    <source>
        <dbReference type="Proteomes" id="UP000092993"/>
    </source>
</evidence>
<feature type="domain" description="C2H2-type" evidence="3">
    <location>
        <begin position="20"/>
        <end position="47"/>
    </location>
</feature>
<keyword evidence="5" id="KW-1185">Reference proteome</keyword>
<sequence length="85" mass="9819">MAVTRTTARNNARVEPEEVRTCRLCRRVLSRKQDLPRHMSLHKPPQERMKEYVPSPDDARINADLGDQENAVPYRRVYASSIAAE</sequence>